<name>A0A857MRH2_9BACT</name>
<sequence length="565" mass="61784">MLLLLGAFFAGMITVLAPCVFALLPVIVGGSISGNVADKRRPVIIAASLAVSLIVFTVLLKATTLFIDVSPQVITYISGGIIVGVGVVTLFPELYERLILTFNLQAKSQQLLGRGSGKGAVIGAIITGAALGPVFSSCSPVYAYLLATVLPVNFGLAMLYITAYVAGLSLMLLLVGYIGQKLIRKIRFAANPRGWFQRSVAVIFIIVGILIISGYDKQFQTFVSQHTPFNFDGLSAKLIPADTGREAENGVLNVKPYKAPEITDVDSWINSKPIRIADQKGKVVLVDFWTYSCINCIRTQPYLKSWYAQYKDSGFEIIGVHAPEFAFERSRANVASAVTKAGLTYPVALDNDFATWNAYKNQYWPASYLIDAEGNVRRVHEGEGGYRETEEAIRQLLREGGKTVPAQSSDQVSQETPTREGQTPETYLGTRRASDYVGTQRLIRGRHVFTQAQLPKVNNWTLGGEWQVDSEGIRAIRDATLRVRVAAKEMYMVTGTEATGEVGVLLNGRPISQTKNAGTDVNDSRVIVTDARLYRLIGFSKYEKDSTVELQVHEGIQLNTLTFGG</sequence>
<dbReference type="InterPro" id="IPR013740">
    <property type="entry name" value="Redoxin"/>
</dbReference>
<evidence type="ECO:0000313" key="5">
    <source>
        <dbReference type="Proteomes" id="UP001059824"/>
    </source>
</evidence>
<dbReference type="Gene3D" id="2.60.120.260">
    <property type="entry name" value="Galactose-binding domain-like"/>
    <property type="match status" value="1"/>
</dbReference>
<keyword evidence="5" id="KW-1185">Reference proteome</keyword>
<dbReference type="AlphaFoldDB" id="A0A857MRH2"/>
<dbReference type="Pfam" id="PF08534">
    <property type="entry name" value="Redoxin"/>
    <property type="match status" value="1"/>
</dbReference>
<dbReference type="CDD" id="cd03012">
    <property type="entry name" value="TlpA_like_DipZ_like"/>
    <property type="match status" value="1"/>
</dbReference>
<keyword evidence="2" id="KW-0472">Membrane</keyword>
<feature type="region of interest" description="Disordered" evidence="1">
    <location>
        <begin position="400"/>
        <end position="426"/>
    </location>
</feature>
<dbReference type="PANTHER" id="PTHR42852">
    <property type="entry name" value="THIOL:DISULFIDE INTERCHANGE PROTEIN DSBE"/>
    <property type="match status" value="1"/>
</dbReference>
<dbReference type="KEGG" id="mama:GII36_05215"/>
<evidence type="ECO:0000313" key="4">
    <source>
        <dbReference type="EMBL" id="QHN43220.1"/>
    </source>
</evidence>
<dbReference type="Pfam" id="PF17991">
    <property type="entry name" value="Thioredoxin_10"/>
    <property type="match status" value="1"/>
</dbReference>
<dbReference type="InterPro" id="IPR041017">
    <property type="entry name" value="Thioredoxin_10"/>
</dbReference>
<keyword evidence="2" id="KW-1133">Transmembrane helix</keyword>
<dbReference type="InterPro" id="IPR036249">
    <property type="entry name" value="Thioredoxin-like_sf"/>
</dbReference>
<organism evidence="4 5">
    <name type="scientific">Candidatus Mycosynbacter amalyticus</name>
    <dbReference type="NCBI Taxonomy" id="2665156"/>
    <lineage>
        <taxon>Bacteria</taxon>
        <taxon>Candidatus Saccharimonadota</taxon>
        <taxon>Candidatus Saccharimonadota incertae sedis</taxon>
        <taxon>Candidatus Mycosynbacter</taxon>
    </lineage>
</organism>
<feature type="transmembrane region" description="Helical" evidence="2">
    <location>
        <begin position="141"/>
        <end position="174"/>
    </location>
</feature>
<feature type="transmembrane region" description="Helical" evidence="2">
    <location>
        <begin position="73"/>
        <end position="95"/>
    </location>
</feature>
<accession>A0A857MRH2</accession>
<gene>
    <name evidence="4" type="ORF">GII36_05215</name>
</gene>
<evidence type="ECO:0000256" key="1">
    <source>
        <dbReference type="SAM" id="MobiDB-lite"/>
    </source>
</evidence>
<evidence type="ECO:0000256" key="2">
    <source>
        <dbReference type="SAM" id="Phobius"/>
    </source>
</evidence>
<dbReference type="PANTHER" id="PTHR42852:SF13">
    <property type="entry name" value="PROTEIN DIPZ"/>
    <property type="match status" value="1"/>
</dbReference>
<feature type="transmembrane region" description="Helical" evidence="2">
    <location>
        <begin position="195"/>
        <end position="215"/>
    </location>
</feature>
<dbReference type="PROSITE" id="PS51352">
    <property type="entry name" value="THIOREDOXIN_2"/>
    <property type="match status" value="1"/>
</dbReference>
<reference evidence="4" key="1">
    <citation type="journal article" date="2021" name="Nat. Microbiol.">
        <title>Cocultivation of an ultrasmall environmental parasitic bacterium with lytic ability against bacteria associated with wastewater foams.</title>
        <authorList>
            <person name="Batinovic S."/>
            <person name="Rose J.J.A."/>
            <person name="Ratcliffe J."/>
            <person name="Seviour R.J."/>
            <person name="Petrovski S."/>
        </authorList>
    </citation>
    <scope>NUCLEOTIDE SEQUENCE</scope>
    <source>
        <strain evidence="4">JR1</strain>
    </source>
</reference>
<feature type="compositionally biased region" description="Polar residues" evidence="1">
    <location>
        <begin position="405"/>
        <end position="425"/>
    </location>
</feature>
<dbReference type="GO" id="GO:0016491">
    <property type="term" value="F:oxidoreductase activity"/>
    <property type="evidence" value="ECO:0007669"/>
    <property type="project" value="InterPro"/>
</dbReference>
<dbReference type="InterPro" id="IPR013766">
    <property type="entry name" value="Thioredoxin_domain"/>
</dbReference>
<protein>
    <submittedName>
        <fullName evidence="4">Redoxin domain-containing protein</fullName>
    </submittedName>
</protein>
<dbReference type="EMBL" id="CP045921">
    <property type="protein sequence ID" value="QHN43220.1"/>
    <property type="molecule type" value="Genomic_DNA"/>
</dbReference>
<dbReference type="InterPro" id="IPR050553">
    <property type="entry name" value="Thioredoxin_ResA/DsbE_sf"/>
</dbReference>
<dbReference type="Gene3D" id="3.40.30.10">
    <property type="entry name" value="Glutaredoxin"/>
    <property type="match status" value="1"/>
</dbReference>
<keyword evidence="2" id="KW-0812">Transmembrane</keyword>
<evidence type="ECO:0000259" key="3">
    <source>
        <dbReference type="PROSITE" id="PS51352"/>
    </source>
</evidence>
<dbReference type="Proteomes" id="UP001059824">
    <property type="component" value="Chromosome"/>
</dbReference>
<feature type="transmembrane region" description="Helical" evidence="2">
    <location>
        <begin position="6"/>
        <end position="32"/>
    </location>
</feature>
<feature type="transmembrane region" description="Helical" evidence="2">
    <location>
        <begin position="116"/>
        <end position="135"/>
    </location>
</feature>
<feature type="domain" description="Thioredoxin" evidence="3">
    <location>
        <begin position="233"/>
        <end position="398"/>
    </location>
</feature>
<feature type="transmembrane region" description="Helical" evidence="2">
    <location>
        <begin position="44"/>
        <end position="67"/>
    </location>
</feature>
<dbReference type="RefSeq" id="WP_260763182.1">
    <property type="nucleotide sequence ID" value="NZ_CP045921.1"/>
</dbReference>
<proteinExistence type="predicted"/>
<dbReference type="SUPFAM" id="SSF52833">
    <property type="entry name" value="Thioredoxin-like"/>
    <property type="match status" value="1"/>
</dbReference>